<organism evidence="1 2">
    <name type="scientific">Rangifer tarandus platyrhynchus</name>
    <name type="common">Svalbard reindeer</name>
    <dbReference type="NCBI Taxonomy" id="3082113"/>
    <lineage>
        <taxon>Eukaryota</taxon>
        <taxon>Metazoa</taxon>
        <taxon>Chordata</taxon>
        <taxon>Craniata</taxon>
        <taxon>Vertebrata</taxon>
        <taxon>Euteleostomi</taxon>
        <taxon>Mammalia</taxon>
        <taxon>Eutheria</taxon>
        <taxon>Laurasiatheria</taxon>
        <taxon>Artiodactyla</taxon>
        <taxon>Ruminantia</taxon>
        <taxon>Pecora</taxon>
        <taxon>Cervidae</taxon>
        <taxon>Odocoileinae</taxon>
        <taxon>Rangifer</taxon>
    </lineage>
</organism>
<dbReference type="EMBL" id="OX596090">
    <property type="protein sequence ID" value="CAI9711498.1"/>
    <property type="molecule type" value="Genomic_DNA"/>
</dbReference>
<gene>
    <name evidence="1" type="ORF">MRATA1EN3_LOCUS22711</name>
</gene>
<sequence length="207" mass="22470">MAQEASKDPEQNASWGDCGLGGGAQGVESQDEELDLSGELSREEGGLGRGGLRERTEGTARGPCVGGDGSLEPRRGGAEICGDSTGSRRPLAAQWQTQPSLQSGPRSGLAWRMEDVRATPGPHPRLSRPALLHQTPFWDHTLVLPGLPLRLASSLLRRLSFARIHPGLHRLLQRSLMRQLRFRLRLPLPARLALLARGVSLLKNYVA</sequence>
<evidence type="ECO:0000313" key="1">
    <source>
        <dbReference type="EMBL" id="CAI9711498.1"/>
    </source>
</evidence>
<reference evidence="1" key="1">
    <citation type="submission" date="2023-05" db="EMBL/GenBank/DDBJ databases">
        <authorList>
            <consortium name="ELIXIR-Norway"/>
        </authorList>
    </citation>
    <scope>NUCLEOTIDE SEQUENCE</scope>
</reference>
<protein>
    <submittedName>
        <fullName evidence="1">Uncharacterized protein</fullName>
    </submittedName>
</protein>
<proteinExistence type="predicted"/>
<name>A0ACB0FG63_RANTA</name>
<dbReference type="Proteomes" id="UP001162501">
    <property type="component" value="Chromosome 6"/>
</dbReference>
<evidence type="ECO:0000313" key="2">
    <source>
        <dbReference type="Proteomes" id="UP001162501"/>
    </source>
</evidence>
<accession>A0ACB0FG63</accession>